<organism evidence="1 2">
    <name type="scientific">Parvimonas micra ATCC 33270</name>
    <dbReference type="NCBI Taxonomy" id="411465"/>
    <lineage>
        <taxon>Bacteria</taxon>
        <taxon>Bacillati</taxon>
        <taxon>Bacillota</taxon>
        <taxon>Tissierellia</taxon>
        <taxon>Tissierellales</taxon>
        <taxon>Peptoniphilaceae</taxon>
        <taxon>Parvimonas</taxon>
    </lineage>
</organism>
<proteinExistence type="predicted"/>
<sequence>MKLNSLTGIYITVCFYLNKSDPVKLNSLTGIYITVCLYLNKCKNKINFSDFNLHYSMSLFKPKEILKSRAIEKIYITVCLYLNCFYRRKDTLFRYIYITVCLYLNFINRFRPTSKFIFTLQYVSIYTKSSVLMKFIKYIYLH</sequence>
<name>A8SMA2_9FIRM</name>
<gene>
    <name evidence="1" type="ORF">PEPMIC_01254</name>
</gene>
<reference evidence="1 2" key="1">
    <citation type="submission" date="2007-09" db="EMBL/GenBank/DDBJ databases">
        <title>Draft genome sequence of Peptostreptococcus micros (ATCC 33270).</title>
        <authorList>
            <person name="Sudarsanam P."/>
            <person name="Ley R."/>
            <person name="Guruge J."/>
            <person name="Turnbaugh P.J."/>
            <person name="Mahowald M."/>
            <person name="Liep D."/>
            <person name="Gordon J."/>
        </authorList>
    </citation>
    <scope>NUCLEOTIDE SEQUENCE [LARGE SCALE GENOMIC DNA]</scope>
    <source>
        <strain evidence="1 2">ATCC 33270</strain>
    </source>
</reference>
<evidence type="ECO:0000313" key="1">
    <source>
        <dbReference type="EMBL" id="EDP23449.1"/>
    </source>
</evidence>
<dbReference type="AlphaFoldDB" id="A8SMA2"/>
<dbReference type="HOGENOM" id="CLU_1813952_0_0_9"/>
<dbReference type="Proteomes" id="UP000003162">
    <property type="component" value="Unassembled WGS sequence"/>
</dbReference>
<reference evidence="1 2" key="2">
    <citation type="submission" date="2007-09" db="EMBL/GenBank/DDBJ databases">
        <authorList>
            <person name="Fulton L."/>
            <person name="Clifton S."/>
            <person name="Fulton B."/>
            <person name="Xu J."/>
            <person name="Minx P."/>
            <person name="Pepin K.H."/>
            <person name="Johnson M."/>
            <person name="Thiruvilangam P."/>
            <person name="Bhonagiri V."/>
            <person name="Nash W.E."/>
            <person name="Mardis E.R."/>
            <person name="Wilson R.K."/>
        </authorList>
    </citation>
    <scope>NUCLEOTIDE SEQUENCE [LARGE SCALE GENOMIC DNA]</scope>
    <source>
        <strain evidence="1 2">ATCC 33270</strain>
    </source>
</reference>
<protein>
    <submittedName>
        <fullName evidence="1">Uncharacterized protein</fullName>
    </submittedName>
</protein>
<dbReference type="EMBL" id="ABEE02000017">
    <property type="protein sequence ID" value="EDP23449.1"/>
    <property type="molecule type" value="Genomic_DNA"/>
</dbReference>
<accession>A8SMA2</accession>
<comment type="caution">
    <text evidence="1">The sequence shown here is derived from an EMBL/GenBank/DDBJ whole genome shotgun (WGS) entry which is preliminary data.</text>
</comment>
<evidence type="ECO:0000313" key="2">
    <source>
        <dbReference type="Proteomes" id="UP000003162"/>
    </source>
</evidence>